<dbReference type="EMBL" id="AP018933">
    <property type="protein sequence ID" value="BBG30296.1"/>
    <property type="molecule type" value="Genomic_DNA"/>
</dbReference>
<sequence>MDTIDREEVDEVCALAEAGQQDYDARFELSRMLLEPIEDEASDSKMIACCKGCDHCCHLRIEAYEFELDSIHAYYLRELNSEQQAKIKEAIVERYPIVKDLGDQEQRSINVRCPFLIDSQCSIYPVRPMSCAGYNSCDDSLCKRSNDDPNDTSFGIPQDQNIGYMKMRQMALVQMALDLSFEEEREIISGMHRRLFG</sequence>
<protein>
    <submittedName>
        <fullName evidence="1">Predicted Fe-S-cluster oxidoreductase</fullName>
    </submittedName>
</protein>
<reference evidence="1 2" key="1">
    <citation type="submission" date="2018-09" db="EMBL/GenBank/DDBJ databases">
        <title>Zymobacter palmae IAM14233 (=T109) whole genome analysis.</title>
        <authorList>
            <person name="Yanase H."/>
        </authorList>
    </citation>
    <scope>NUCLEOTIDE SEQUENCE [LARGE SCALE GENOMIC DNA]</scope>
    <source>
        <strain evidence="1 2">IAM14233</strain>
    </source>
</reference>
<dbReference type="InterPro" id="IPR005358">
    <property type="entry name" value="Puta_zinc/iron-chelating_dom"/>
</dbReference>
<proteinExistence type="predicted"/>
<accession>A0A348HF94</accession>
<dbReference type="KEGG" id="zpl:ZBT109_1539"/>
<dbReference type="Pfam" id="PF03692">
    <property type="entry name" value="CxxCxxCC"/>
    <property type="match status" value="1"/>
</dbReference>
<gene>
    <name evidence="1" type="ORF">ZBT109_1539</name>
</gene>
<evidence type="ECO:0000313" key="2">
    <source>
        <dbReference type="Proteomes" id="UP000267342"/>
    </source>
</evidence>
<dbReference type="OrthoDB" id="9806610at2"/>
<dbReference type="RefSeq" id="WP_027706305.1">
    <property type="nucleotide sequence ID" value="NZ_AP018933.1"/>
</dbReference>
<keyword evidence="2" id="KW-1185">Reference proteome</keyword>
<name>A0A348HF94_9GAMM</name>
<dbReference type="Proteomes" id="UP000267342">
    <property type="component" value="Chromosome"/>
</dbReference>
<dbReference type="AlphaFoldDB" id="A0A348HF94"/>
<organism evidence="1 2">
    <name type="scientific">Zymobacter palmae</name>
    <dbReference type="NCBI Taxonomy" id="33074"/>
    <lineage>
        <taxon>Bacteria</taxon>
        <taxon>Pseudomonadati</taxon>
        <taxon>Pseudomonadota</taxon>
        <taxon>Gammaproteobacteria</taxon>
        <taxon>Oceanospirillales</taxon>
        <taxon>Halomonadaceae</taxon>
        <taxon>Zymobacter group</taxon>
        <taxon>Zymobacter</taxon>
    </lineage>
</organism>
<evidence type="ECO:0000313" key="1">
    <source>
        <dbReference type="EMBL" id="BBG30296.1"/>
    </source>
</evidence>